<dbReference type="OrthoDB" id="5205550at2759"/>
<gene>
    <name evidence="3" type="ORF">DHEL01_v206993</name>
</gene>
<evidence type="ECO:0000313" key="4">
    <source>
        <dbReference type="Proteomes" id="UP000094444"/>
    </source>
</evidence>
<dbReference type="Proteomes" id="UP000094444">
    <property type="component" value="Unassembled WGS sequence"/>
</dbReference>
<evidence type="ECO:0000259" key="2">
    <source>
        <dbReference type="Pfam" id="PF02854"/>
    </source>
</evidence>
<feature type="region of interest" description="Disordered" evidence="1">
    <location>
        <begin position="533"/>
        <end position="553"/>
    </location>
</feature>
<dbReference type="InterPro" id="IPR016024">
    <property type="entry name" value="ARM-type_fold"/>
</dbReference>
<feature type="compositionally biased region" description="Polar residues" evidence="1">
    <location>
        <begin position="253"/>
        <end position="280"/>
    </location>
</feature>
<evidence type="ECO:0000256" key="1">
    <source>
        <dbReference type="SAM" id="MobiDB-lite"/>
    </source>
</evidence>
<dbReference type="InParanoid" id="A0A2P5HWI7"/>
<dbReference type="AlphaFoldDB" id="A0A2P5HWI7"/>
<dbReference type="EMBL" id="MAVT02000602">
    <property type="protein sequence ID" value="POS74621.1"/>
    <property type="molecule type" value="Genomic_DNA"/>
</dbReference>
<dbReference type="GO" id="GO:0003723">
    <property type="term" value="F:RNA binding"/>
    <property type="evidence" value="ECO:0007669"/>
    <property type="project" value="InterPro"/>
</dbReference>
<evidence type="ECO:0000313" key="3">
    <source>
        <dbReference type="EMBL" id="POS74621.1"/>
    </source>
</evidence>
<organism evidence="3 4">
    <name type="scientific">Diaporthe helianthi</name>
    <dbReference type="NCBI Taxonomy" id="158607"/>
    <lineage>
        <taxon>Eukaryota</taxon>
        <taxon>Fungi</taxon>
        <taxon>Dikarya</taxon>
        <taxon>Ascomycota</taxon>
        <taxon>Pezizomycotina</taxon>
        <taxon>Sordariomycetes</taxon>
        <taxon>Sordariomycetidae</taxon>
        <taxon>Diaporthales</taxon>
        <taxon>Diaporthaceae</taxon>
        <taxon>Diaporthe</taxon>
    </lineage>
</organism>
<dbReference type="InterPro" id="IPR003890">
    <property type="entry name" value="MIF4G-like_typ-3"/>
</dbReference>
<dbReference type="STRING" id="158607.A0A2P5HWI7"/>
<feature type="domain" description="MIF4G" evidence="2">
    <location>
        <begin position="346"/>
        <end position="531"/>
    </location>
</feature>
<name>A0A2P5HWI7_DIAHE</name>
<sequence length="553" mass="61729">MASLSRTKPLSICIMRCAELIHHLDGIPQFQHLQQQAKALLSSLMSMLRAVRPNDLDQRQPDPTYSPGLSLLAAYLNELKKTCGYYGTTAQTEWKISDDERAFVLVEVGDPFKRLAGVLSELAHSLQAIIDDGQAHYHTRIQRLCEWAESIFEGWNFFQGEFEAAKTLAAAFSPESEGLSTTDTFITADECGDNYSDKVPQDFEPQQVSVWNEIGEQLAQEGIKDDAIDKVADDLKDCARSLVRGERPKFGTNERQSPEPTSKQTKTSRSGEVTISNASADPSAKKAVARAGVKLKGGAKLRAAESDSEDWFNRDFVSSKVTTVLDKIKRNFDLYLPELLVVAFKQQTENDNRNFSQVLDLIKTIACHDPDRARLCARLAKEIQASTPATIQTIIANKLHGTKFEGEGPVAGYLLDMCARDWDDGKNGRPSISAENFAFGLSRFVAELVKFGVFKTEHVHAFVRAQWGPTLNRSQFMAVYKLLRVTGPMLDSQSDTSDMEDHFKRIAGLVNKNKTPEPVKSLGQELLSLRSSGWKSKQTREMDRVEEAIRKKN</sequence>
<protein>
    <recommendedName>
        <fullName evidence="2">MIF4G domain-containing protein</fullName>
    </recommendedName>
</protein>
<comment type="caution">
    <text evidence="3">The sequence shown here is derived from an EMBL/GenBank/DDBJ whole genome shotgun (WGS) entry which is preliminary data.</text>
</comment>
<keyword evidence="4" id="KW-1185">Reference proteome</keyword>
<dbReference type="Pfam" id="PF02854">
    <property type="entry name" value="MIF4G"/>
    <property type="match status" value="1"/>
</dbReference>
<feature type="region of interest" description="Disordered" evidence="1">
    <location>
        <begin position="246"/>
        <end position="281"/>
    </location>
</feature>
<dbReference type="SUPFAM" id="SSF48371">
    <property type="entry name" value="ARM repeat"/>
    <property type="match status" value="1"/>
</dbReference>
<reference evidence="3" key="1">
    <citation type="submission" date="2017-09" db="EMBL/GenBank/DDBJ databases">
        <title>Polyketide synthases of a Diaporthe helianthi virulent isolate.</title>
        <authorList>
            <person name="Baroncelli R."/>
        </authorList>
    </citation>
    <scope>NUCLEOTIDE SEQUENCE [LARGE SCALE GENOMIC DNA]</scope>
    <source>
        <strain evidence="3">7/96</strain>
    </source>
</reference>
<accession>A0A2P5HWI7</accession>
<proteinExistence type="predicted"/>
<feature type="compositionally biased region" description="Basic and acidic residues" evidence="1">
    <location>
        <begin position="538"/>
        <end position="553"/>
    </location>
</feature>
<dbReference type="Gene3D" id="1.25.40.180">
    <property type="match status" value="1"/>
</dbReference>